<gene>
    <name evidence="1" type="ORF">CEXT_97191</name>
</gene>
<evidence type="ECO:0000313" key="2">
    <source>
        <dbReference type="Proteomes" id="UP001054945"/>
    </source>
</evidence>
<dbReference type="EMBL" id="BPLR01003263">
    <property type="protein sequence ID" value="GIX82725.1"/>
    <property type="molecule type" value="Genomic_DNA"/>
</dbReference>
<sequence>MKEGKPSIRHGKLKLLQNVLLLCQKVEVKKSANELHLNTKTFKSLSASASSGGSETTTVYTLNSDGEKDLCFRRRNIEYRSPKAGWTIPITPSG</sequence>
<dbReference type="Proteomes" id="UP001054945">
    <property type="component" value="Unassembled WGS sequence"/>
</dbReference>
<organism evidence="1 2">
    <name type="scientific">Caerostris extrusa</name>
    <name type="common">Bark spider</name>
    <name type="synonym">Caerostris bankana</name>
    <dbReference type="NCBI Taxonomy" id="172846"/>
    <lineage>
        <taxon>Eukaryota</taxon>
        <taxon>Metazoa</taxon>
        <taxon>Ecdysozoa</taxon>
        <taxon>Arthropoda</taxon>
        <taxon>Chelicerata</taxon>
        <taxon>Arachnida</taxon>
        <taxon>Araneae</taxon>
        <taxon>Araneomorphae</taxon>
        <taxon>Entelegynae</taxon>
        <taxon>Araneoidea</taxon>
        <taxon>Araneidae</taxon>
        <taxon>Caerostris</taxon>
    </lineage>
</organism>
<comment type="caution">
    <text evidence="1">The sequence shown here is derived from an EMBL/GenBank/DDBJ whole genome shotgun (WGS) entry which is preliminary data.</text>
</comment>
<evidence type="ECO:0000313" key="1">
    <source>
        <dbReference type="EMBL" id="GIX82725.1"/>
    </source>
</evidence>
<keyword evidence="2" id="KW-1185">Reference proteome</keyword>
<accession>A0AAV4NEI9</accession>
<protein>
    <submittedName>
        <fullName evidence="1">Uncharacterized protein</fullName>
    </submittedName>
</protein>
<reference evidence="1 2" key="1">
    <citation type="submission" date="2021-06" db="EMBL/GenBank/DDBJ databases">
        <title>Caerostris extrusa draft genome.</title>
        <authorList>
            <person name="Kono N."/>
            <person name="Arakawa K."/>
        </authorList>
    </citation>
    <scope>NUCLEOTIDE SEQUENCE [LARGE SCALE GENOMIC DNA]</scope>
</reference>
<dbReference type="AlphaFoldDB" id="A0AAV4NEI9"/>
<name>A0AAV4NEI9_CAEEX</name>
<proteinExistence type="predicted"/>